<dbReference type="PANTHER" id="PTHR30035">
    <property type="entry name" value="LIPOPROTEIN VACJ-RELATED"/>
    <property type="match status" value="1"/>
</dbReference>
<evidence type="ECO:0000256" key="3">
    <source>
        <dbReference type="SAM" id="MobiDB-lite"/>
    </source>
</evidence>
<evidence type="ECO:0000313" key="4">
    <source>
        <dbReference type="EMBL" id="MFC0676414.1"/>
    </source>
</evidence>
<dbReference type="Proteomes" id="UP001589896">
    <property type="component" value="Unassembled WGS sequence"/>
</dbReference>
<dbReference type="PANTHER" id="PTHR30035:SF3">
    <property type="entry name" value="INTERMEMBRANE PHOSPHOLIPID TRANSPORT SYSTEM LIPOPROTEIN MLAA"/>
    <property type="match status" value="1"/>
</dbReference>
<reference evidence="4 5" key="1">
    <citation type="submission" date="2024-09" db="EMBL/GenBank/DDBJ databases">
        <authorList>
            <person name="Sun Q."/>
            <person name="Mori K."/>
        </authorList>
    </citation>
    <scope>NUCLEOTIDE SEQUENCE [LARGE SCALE GENOMIC DNA]</scope>
    <source>
        <strain evidence="4 5">KCTC 23076</strain>
    </source>
</reference>
<comment type="caution">
    <text evidence="4">The sequence shown here is derived from an EMBL/GenBank/DDBJ whole genome shotgun (WGS) entry which is preliminary data.</text>
</comment>
<keyword evidence="2" id="KW-0732">Signal</keyword>
<name>A0ABV6RHF2_9GAMM</name>
<evidence type="ECO:0000256" key="1">
    <source>
        <dbReference type="ARBA" id="ARBA00010634"/>
    </source>
</evidence>
<organism evidence="4 5">
    <name type="scientific">Lysobacter korlensis</name>
    <dbReference type="NCBI Taxonomy" id="553636"/>
    <lineage>
        <taxon>Bacteria</taxon>
        <taxon>Pseudomonadati</taxon>
        <taxon>Pseudomonadota</taxon>
        <taxon>Gammaproteobacteria</taxon>
        <taxon>Lysobacterales</taxon>
        <taxon>Lysobacteraceae</taxon>
        <taxon>Lysobacter</taxon>
    </lineage>
</organism>
<dbReference type="Pfam" id="PF04333">
    <property type="entry name" value="MlaA"/>
    <property type="match status" value="1"/>
</dbReference>
<proteinExistence type="inferred from homology"/>
<dbReference type="PRINTS" id="PR01805">
    <property type="entry name" value="VACJLIPOPROT"/>
</dbReference>
<keyword evidence="4" id="KW-0449">Lipoprotein</keyword>
<evidence type="ECO:0000313" key="5">
    <source>
        <dbReference type="Proteomes" id="UP001589896"/>
    </source>
</evidence>
<keyword evidence="5" id="KW-1185">Reference proteome</keyword>
<gene>
    <name evidence="4" type="ORF">ACFFGH_00935</name>
</gene>
<evidence type="ECO:0000256" key="2">
    <source>
        <dbReference type="ARBA" id="ARBA00022729"/>
    </source>
</evidence>
<accession>A0ABV6RHF2</accession>
<comment type="similarity">
    <text evidence="1">Belongs to the MlaA family.</text>
</comment>
<dbReference type="EMBL" id="JBHLTG010000001">
    <property type="protein sequence ID" value="MFC0676414.1"/>
    <property type="molecule type" value="Genomic_DNA"/>
</dbReference>
<feature type="region of interest" description="Disordered" evidence="3">
    <location>
        <begin position="1"/>
        <end position="97"/>
    </location>
</feature>
<protein>
    <submittedName>
        <fullName evidence="4">MlaA family lipoprotein</fullName>
    </submittedName>
</protein>
<dbReference type="RefSeq" id="WP_386667271.1">
    <property type="nucleotide sequence ID" value="NZ_JBHLTG010000001.1"/>
</dbReference>
<dbReference type="InterPro" id="IPR007428">
    <property type="entry name" value="MlaA"/>
</dbReference>
<sequence length="359" mass="38125">MAQSAEPLPADPPATGATSAETPPAVDSNGAADGSGPEAAPAQQQDRNGAADVAPALDTMALPAPGEPVHAATAGAASDQAEPAEGALDPATPDDTRTQAERDFDALYGPYDPVADPSLPPPAEVTGAYDPWEPLNRRVHRLNSAVDRAVARPLARAYVAVVPRPVRLGVGNFFNNLGQPVSAVNALLQGKPEQAAQSLGRFVLNSTLGIGGIFDPASDAKLPNRSEDFGQTLGVWGWKRSRYVELPLFGPRTVRDVFGLVGDAPLSPLRQVEADTLRVPMQGLQLVDVRAQLLSTDSLREGAEDDYALVRDAWTQRRDYQIFGDRMLETDESLPEYLREENNPTVPVDAMPLMPSDGG</sequence>